<accession>A0A6J7XC16</accession>
<feature type="transmembrane region" description="Helical" evidence="1">
    <location>
        <begin position="60"/>
        <end position="84"/>
    </location>
</feature>
<evidence type="ECO:0000313" key="2">
    <source>
        <dbReference type="EMBL" id="CAB4183038.1"/>
    </source>
</evidence>
<evidence type="ECO:0000313" key="3">
    <source>
        <dbReference type="EMBL" id="CAB4197444.1"/>
    </source>
</evidence>
<proteinExistence type="predicted"/>
<name>A0A6J7XC16_9CAUD</name>
<evidence type="ECO:0000256" key="1">
    <source>
        <dbReference type="SAM" id="Phobius"/>
    </source>
</evidence>
<keyword evidence="1" id="KW-0472">Membrane</keyword>
<protein>
    <submittedName>
        <fullName evidence="4">Uncharacterized protein</fullName>
    </submittedName>
</protein>
<organism evidence="4">
    <name type="scientific">uncultured Caudovirales phage</name>
    <dbReference type="NCBI Taxonomy" id="2100421"/>
    <lineage>
        <taxon>Viruses</taxon>
        <taxon>Duplodnaviria</taxon>
        <taxon>Heunggongvirae</taxon>
        <taxon>Uroviricota</taxon>
        <taxon>Caudoviricetes</taxon>
        <taxon>Peduoviridae</taxon>
        <taxon>Maltschvirus</taxon>
        <taxon>Maltschvirus maltsch</taxon>
    </lineage>
</organism>
<keyword evidence="1" id="KW-1133">Transmembrane helix</keyword>
<keyword evidence="1" id="KW-0812">Transmembrane</keyword>
<gene>
    <name evidence="2" type="ORF">UFOVP1080_34</name>
    <name evidence="3" type="ORF">UFOVP1321_22</name>
    <name evidence="4" type="ORF">UFOVP1528_29</name>
</gene>
<reference evidence="4" key="1">
    <citation type="submission" date="2020-05" db="EMBL/GenBank/DDBJ databases">
        <authorList>
            <person name="Chiriac C."/>
            <person name="Salcher M."/>
            <person name="Ghai R."/>
            <person name="Kavagutti S V."/>
        </authorList>
    </citation>
    <scope>NUCLEOTIDE SEQUENCE</scope>
</reference>
<dbReference type="EMBL" id="LR798375">
    <property type="protein sequence ID" value="CAB5227348.1"/>
    <property type="molecule type" value="Genomic_DNA"/>
</dbReference>
<evidence type="ECO:0000313" key="4">
    <source>
        <dbReference type="EMBL" id="CAB5227348.1"/>
    </source>
</evidence>
<sequence length="88" mass="9866">MVVNEERRSSDTKIALLAQALDNMQMHIAEREVENKLRIEKLEKEVTVLKSDRAKLSGGMILITAVGGAVIWVLTFGEHIIHFISGKH</sequence>
<dbReference type="EMBL" id="LR797043">
    <property type="protein sequence ID" value="CAB4183038.1"/>
    <property type="molecule type" value="Genomic_DNA"/>
</dbReference>
<dbReference type="EMBL" id="LR797266">
    <property type="protein sequence ID" value="CAB4197444.1"/>
    <property type="molecule type" value="Genomic_DNA"/>
</dbReference>